<feature type="transmembrane region" description="Helical" evidence="1">
    <location>
        <begin position="80"/>
        <end position="97"/>
    </location>
</feature>
<dbReference type="EMBL" id="QGKM01000064">
    <property type="protein sequence ID" value="PWQ93317.1"/>
    <property type="molecule type" value="Genomic_DNA"/>
</dbReference>
<gene>
    <name evidence="2" type="ORF">DKW60_17815</name>
</gene>
<protein>
    <recommendedName>
        <fullName evidence="4">DUF2878 domain-containing protein</fullName>
    </recommendedName>
</protein>
<evidence type="ECO:0000256" key="1">
    <source>
        <dbReference type="SAM" id="Phobius"/>
    </source>
</evidence>
<feature type="transmembrane region" description="Helical" evidence="1">
    <location>
        <begin position="51"/>
        <end position="74"/>
    </location>
</feature>
<evidence type="ECO:0000313" key="2">
    <source>
        <dbReference type="EMBL" id="PWQ93317.1"/>
    </source>
</evidence>
<evidence type="ECO:0000313" key="3">
    <source>
        <dbReference type="Proteomes" id="UP000245539"/>
    </source>
</evidence>
<feature type="transmembrane region" description="Helical" evidence="1">
    <location>
        <begin position="109"/>
        <end position="127"/>
    </location>
</feature>
<keyword evidence="1" id="KW-0472">Membrane</keyword>
<dbReference type="AlphaFoldDB" id="A0A317C4T8"/>
<dbReference type="OrthoDB" id="21939at2"/>
<comment type="caution">
    <text evidence="2">The sequence shown here is derived from an EMBL/GenBank/DDBJ whole genome shotgun (WGS) entry which is preliminary data.</text>
</comment>
<feature type="transmembrane region" description="Helical" evidence="1">
    <location>
        <begin position="6"/>
        <end position="39"/>
    </location>
</feature>
<sequence>MLIMPLFSIINVVIFQLAWFSAALLKDNAIIVMLLLLVIHMIMTTKRQVDIYTVMLILPIGIASELLLLSTGLLSYQSQLILPVWMVLLWVHLSLSLNHSLEWMQKIPVVWQSVLAALAGAGSYAAAANLGAINLPGSQVTSLLLIALVWALQLPFMMKVARHVKLGRLTCPI</sequence>
<keyword evidence="3" id="KW-1185">Reference proteome</keyword>
<organism evidence="2 3">
    <name type="scientific">Leucothrix pacifica</name>
    <dbReference type="NCBI Taxonomy" id="1247513"/>
    <lineage>
        <taxon>Bacteria</taxon>
        <taxon>Pseudomonadati</taxon>
        <taxon>Pseudomonadota</taxon>
        <taxon>Gammaproteobacteria</taxon>
        <taxon>Thiotrichales</taxon>
        <taxon>Thiotrichaceae</taxon>
        <taxon>Leucothrix</taxon>
    </lineage>
</organism>
<proteinExistence type="predicted"/>
<reference evidence="2 3" key="1">
    <citation type="submission" date="2018-05" db="EMBL/GenBank/DDBJ databases">
        <title>Leucothrix arctica sp. nov., isolated from Arctic seawater.</title>
        <authorList>
            <person name="Choi A."/>
            <person name="Baek K."/>
        </authorList>
    </citation>
    <scope>NUCLEOTIDE SEQUENCE [LARGE SCALE GENOMIC DNA]</scope>
    <source>
        <strain evidence="2 3">JCM 18388</strain>
    </source>
</reference>
<dbReference type="InterPro" id="IPR021306">
    <property type="entry name" value="DUF2878"/>
</dbReference>
<keyword evidence="1" id="KW-0812">Transmembrane</keyword>
<dbReference type="Proteomes" id="UP000245539">
    <property type="component" value="Unassembled WGS sequence"/>
</dbReference>
<accession>A0A317C4T8</accession>
<keyword evidence="1" id="KW-1133">Transmembrane helix</keyword>
<evidence type="ECO:0008006" key="4">
    <source>
        <dbReference type="Google" id="ProtNLM"/>
    </source>
</evidence>
<feature type="transmembrane region" description="Helical" evidence="1">
    <location>
        <begin position="139"/>
        <end position="158"/>
    </location>
</feature>
<dbReference type="Pfam" id="PF11086">
    <property type="entry name" value="DUF2878"/>
    <property type="match status" value="1"/>
</dbReference>
<name>A0A317C4T8_9GAMM</name>